<feature type="domain" description="Ribosomal RNA adenine methylase transferase N-terminal" evidence="14">
    <location>
        <begin position="57"/>
        <end position="248"/>
    </location>
</feature>
<dbReference type="Gene3D" id="3.40.50.150">
    <property type="entry name" value="Vaccinia Virus protein VP39"/>
    <property type="match status" value="1"/>
</dbReference>
<dbReference type="GO" id="GO:0003723">
    <property type="term" value="F:RNA binding"/>
    <property type="evidence" value="ECO:0007669"/>
    <property type="project" value="UniProtKB-UniRule"/>
</dbReference>
<dbReference type="InterPro" id="IPR001737">
    <property type="entry name" value="KsgA/Erm"/>
</dbReference>
<feature type="binding site" evidence="11">
    <location>
        <position position="155"/>
    </location>
    <ligand>
        <name>S-adenosyl-L-methionine</name>
        <dbReference type="ChEBI" id="CHEBI:59789"/>
    </ligand>
</feature>
<dbReference type="PANTHER" id="PTHR11727:SF17">
    <property type="entry name" value="DIMETHYLADENOSINE TRANSFERASE 1, MITOCHONDRIAL"/>
    <property type="match status" value="1"/>
</dbReference>
<keyword evidence="3 11" id="KW-0489">Methyltransferase</keyword>
<dbReference type="Gene3D" id="1.10.8.100">
    <property type="entry name" value="Ribosomal RNA adenine dimethylase-like, domain 2"/>
    <property type="match status" value="1"/>
</dbReference>
<keyword evidence="4 11" id="KW-0808">Transferase</keyword>
<dbReference type="InterPro" id="IPR023165">
    <property type="entry name" value="rRNA_Ade_diMease-like_C"/>
</dbReference>
<proteinExistence type="inferred from homology"/>
<protein>
    <recommendedName>
        <fullName evidence="12">rRNA adenine N(6)-methyltransferase</fullName>
        <ecNumber evidence="12">2.1.1.-</ecNumber>
    </recommendedName>
</protein>
<evidence type="ECO:0000256" key="12">
    <source>
        <dbReference type="RuleBase" id="RU362106"/>
    </source>
</evidence>
<dbReference type="RefSeq" id="XP_032832663.1">
    <property type="nucleotide sequence ID" value="XM_032976772.1"/>
</dbReference>
<dbReference type="GO" id="GO:0006391">
    <property type="term" value="P:transcription initiation at mitochondrial promoter"/>
    <property type="evidence" value="ECO:0007669"/>
    <property type="project" value="TreeGrafter"/>
</dbReference>
<keyword evidence="9" id="KW-0496">Mitochondrion</keyword>
<evidence type="ECO:0000256" key="4">
    <source>
        <dbReference type="ARBA" id="ARBA00022679"/>
    </source>
</evidence>
<dbReference type="GO" id="GO:0034246">
    <property type="term" value="F:mitochondrial transcription factor activity"/>
    <property type="evidence" value="ECO:0007669"/>
    <property type="project" value="TreeGrafter"/>
</dbReference>
<organism evidence="15 16">
    <name type="scientific">Petromyzon marinus</name>
    <name type="common">Sea lamprey</name>
    <dbReference type="NCBI Taxonomy" id="7757"/>
    <lineage>
        <taxon>Eukaryota</taxon>
        <taxon>Metazoa</taxon>
        <taxon>Chordata</taxon>
        <taxon>Craniata</taxon>
        <taxon>Vertebrata</taxon>
        <taxon>Cyclostomata</taxon>
        <taxon>Hyperoartia</taxon>
        <taxon>Petromyzontiformes</taxon>
        <taxon>Petromyzontidae</taxon>
        <taxon>Petromyzon</taxon>
    </lineage>
</organism>
<feature type="binding site" evidence="11">
    <location>
        <position position="52"/>
    </location>
    <ligand>
        <name>S-adenosyl-L-methionine</name>
        <dbReference type="ChEBI" id="CHEBI:59789"/>
    </ligand>
</feature>
<evidence type="ECO:0000259" key="14">
    <source>
        <dbReference type="SMART" id="SM00650"/>
    </source>
</evidence>
<evidence type="ECO:0000256" key="6">
    <source>
        <dbReference type="ARBA" id="ARBA00022884"/>
    </source>
</evidence>
<dbReference type="InterPro" id="IPR029063">
    <property type="entry name" value="SAM-dependent_MTases_sf"/>
</dbReference>
<keyword evidence="5 11" id="KW-0949">S-adenosyl-L-methionine</keyword>
<evidence type="ECO:0000256" key="2">
    <source>
        <dbReference type="ARBA" id="ARBA00022552"/>
    </source>
</evidence>
<evidence type="ECO:0000256" key="11">
    <source>
        <dbReference type="PROSITE-ProRule" id="PRU01026"/>
    </source>
</evidence>
<evidence type="ECO:0000313" key="16">
    <source>
        <dbReference type="RefSeq" id="XP_032832663.1"/>
    </source>
</evidence>
<dbReference type="Proteomes" id="UP001318040">
    <property type="component" value="Chromosome 60"/>
</dbReference>
<gene>
    <name evidence="16" type="primary">TFB1M</name>
</gene>
<evidence type="ECO:0000313" key="15">
    <source>
        <dbReference type="Proteomes" id="UP001318040"/>
    </source>
</evidence>
<accession>A0AAJ7UA37</accession>
<evidence type="ECO:0000256" key="8">
    <source>
        <dbReference type="ARBA" id="ARBA00023015"/>
    </source>
</evidence>
<feature type="binding site" evidence="11">
    <location>
        <position position="77"/>
    </location>
    <ligand>
        <name>S-adenosyl-L-methionine</name>
        <dbReference type="ChEBI" id="CHEBI:59789"/>
    </ligand>
</feature>
<keyword evidence="15" id="KW-1185">Reference proteome</keyword>
<feature type="binding site" evidence="11">
    <location>
        <position position="99"/>
    </location>
    <ligand>
        <name>S-adenosyl-L-methionine</name>
        <dbReference type="ChEBI" id="CHEBI:59789"/>
    </ligand>
</feature>
<evidence type="ECO:0000256" key="10">
    <source>
        <dbReference type="ARBA" id="ARBA00023163"/>
    </source>
</evidence>
<name>A0AAJ7UA37_PETMA</name>
<dbReference type="PROSITE" id="PS51689">
    <property type="entry name" value="SAM_RNA_A_N6_MT"/>
    <property type="match status" value="1"/>
</dbReference>
<dbReference type="FunFam" id="3.40.50.150:FF:000109">
    <property type="entry name" value="rRNA adenine N(6)-methyltransferase"/>
    <property type="match status" value="1"/>
</dbReference>
<feature type="binding site" evidence="11">
    <location>
        <position position="50"/>
    </location>
    <ligand>
        <name>S-adenosyl-L-methionine</name>
        <dbReference type="ChEBI" id="CHEBI:59789"/>
    </ligand>
</feature>
<evidence type="ECO:0000256" key="1">
    <source>
        <dbReference type="ARBA" id="ARBA00004173"/>
    </source>
</evidence>
<evidence type="ECO:0000256" key="5">
    <source>
        <dbReference type="ARBA" id="ARBA00022691"/>
    </source>
</evidence>
<feature type="compositionally biased region" description="Basic and acidic residues" evidence="13">
    <location>
        <begin position="364"/>
        <end position="376"/>
    </location>
</feature>
<dbReference type="SMART" id="SM00650">
    <property type="entry name" value="rADc"/>
    <property type="match status" value="1"/>
</dbReference>
<dbReference type="PANTHER" id="PTHR11727">
    <property type="entry name" value="DIMETHYLADENOSINE TRANSFERASE"/>
    <property type="match status" value="1"/>
</dbReference>
<evidence type="ECO:0000256" key="9">
    <source>
        <dbReference type="ARBA" id="ARBA00023128"/>
    </source>
</evidence>
<comment type="similarity">
    <text evidence="11 12">Belongs to the class I-like SAM-binding methyltransferase superfamily. rRNA adenine N(6)-methyltransferase family.</text>
</comment>
<evidence type="ECO:0000256" key="13">
    <source>
        <dbReference type="SAM" id="MobiDB-lite"/>
    </source>
</evidence>
<dbReference type="GO" id="GO:0000179">
    <property type="term" value="F:rRNA (adenine-N6,N6-)-dimethyltransferase activity"/>
    <property type="evidence" value="ECO:0007669"/>
    <property type="project" value="UniProtKB-UniRule"/>
</dbReference>
<dbReference type="GO" id="GO:0005759">
    <property type="term" value="C:mitochondrial matrix"/>
    <property type="evidence" value="ECO:0007669"/>
    <property type="project" value="TreeGrafter"/>
</dbReference>
<evidence type="ECO:0000256" key="7">
    <source>
        <dbReference type="ARBA" id="ARBA00022946"/>
    </source>
</evidence>
<dbReference type="AlphaFoldDB" id="A0AAJ7UA37"/>
<feature type="region of interest" description="Disordered" evidence="13">
    <location>
        <begin position="351"/>
        <end position="387"/>
    </location>
</feature>
<feature type="compositionally biased region" description="Low complexity" evidence="13">
    <location>
        <begin position="377"/>
        <end position="387"/>
    </location>
</feature>
<feature type="binding site" evidence="11">
    <location>
        <position position="125"/>
    </location>
    <ligand>
        <name>S-adenosyl-L-methionine</name>
        <dbReference type="ChEBI" id="CHEBI:59789"/>
    </ligand>
</feature>
<keyword evidence="8" id="KW-0805">Transcription regulation</keyword>
<dbReference type="CDD" id="cd02440">
    <property type="entry name" value="AdoMet_MTases"/>
    <property type="match status" value="1"/>
</dbReference>
<sequence>MPTSCGRVRGTLRAGDAMAASAGLRLPPLPTIGEIIRVYNLRAQKQLSQNFLLNQRLSDKIVRQSGSLRDAYVCEVGPGPGSLTRAILERGAARVLAIEKDPRFLPSLRLLSEAAPGRMEVVLGDVLTYPLDNSFPESLRCRWDEDPPNIHIIGNLPFSVSTALVIDWLECMANRSGPFSYGRTRLTLTFQKEVAERLVASVHSSQRCRLSVMAQSLSSVKLRFIIPGSAFIPVPKVDVGVVTLEPLVTPRIQQPFPLVEKVVRSLFQFPQEYCLRGVELLFPQAERLSLSQRMLREGDVSPVQRPAELSVRSVGRLCGAYAALCLERPSLAAYDYRLELRDARLRSLARRRGGLEGGEEEEGEDRKRKDADDRSRSSSGNSGSSSS</sequence>
<dbReference type="SUPFAM" id="SSF53335">
    <property type="entry name" value="S-adenosyl-L-methionine-dependent methyltransferases"/>
    <property type="match status" value="1"/>
</dbReference>
<keyword evidence="2 12" id="KW-0698">rRNA processing</keyword>
<dbReference type="Pfam" id="PF00398">
    <property type="entry name" value="RrnaAD"/>
    <property type="match status" value="1"/>
</dbReference>
<dbReference type="EC" id="2.1.1.-" evidence="12"/>
<dbReference type="CTD" id="51106"/>
<dbReference type="InterPro" id="IPR020598">
    <property type="entry name" value="rRNA_Ade_methylase_Trfase_N"/>
</dbReference>
<reference evidence="16" key="1">
    <citation type="submission" date="2025-08" db="UniProtKB">
        <authorList>
            <consortium name="RefSeq"/>
        </authorList>
    </citation>
    <scope>IDENTIFICATION</scope>
    <source>
        <tissue evidence="16">Sperm</tissue>
    </source>
</reference>
<comment type="subcellular location">
    <subcellularLocation>
        <location evidence="1">Mitochondrion</location>
    </subcellularLocation>
</comment>
<keyword evidence="7" id="KW-0809">Transit peptide</keyword>
<evidence type="ECO:0000256" key="3">
    <source>
        <dbReference type="ARBA" id="ARBA00022603"/>
    </source>
</evidence>
<keyword evidence="10" id="KW-0804">Transcription</keyword>
<keyword evidence="6 11" id="KW-0694">RNA-binding</keyword>